<accession>A0A3L8CS12</accession>
<dbReference type="Proteomes" id="UP000282140">
    <property type="component" value="Unassembled WGS sequence"/>
</dbReference>
<keyword evidence="3" id="KW-1185">Reference proteome</keyword>
<dbReference type="EMBL" id="PEGA01000010">
    <property type="protein sequence ID" value="RLU10743.1"/>
    <property type="molecule type" value="Genomic_DNA"/>
</dbReference>
<dbReference type="InterPro" id="IPR029058">
    <property type="entry name" value="AB_hydrolase_fold"/>
</dbReference>
<evidence type="ECO:0000313" key="1">
    <source>
        <dbReference type="EMBL" id="RLU10743.1"/>
    </source>
</evidence>
<comment type="caution">
    <text evidence="1">The sequence shown here is derived from an EMBL/GenBank/DDBJ whole genome shotgun (WGS) entry which is preliminary data.</text>
</comment>
<dbReference type="Proteomes" id="UP000282672">
    <property type="component" value="Unassembled WGS sequence"/>
</dbReference>
<sequence length="301" mass="32708">MGADIKTTASGNFVKVAAMQSTPTKEPGPKPVAVEHGLTVFLGGAGMVGAYNDDMVAAFKEAGILNAVYGNYSSLVTGLDKYVHDFADMLSDASSVVLYNQDEKDPVVLEYGELQKCEYGNEYIEKKYLFGWITVRSYKDVVCTPTSDLMALKISRDVRKIKATEFPLSALQITKPLPKIGQFNIVGYSWGAVIAARSAIYHARAGIKVDHLVLIGAPINKSLRDAVSTHPNIGSTTILDLKDKGDPIYAGISDEELMSASVELGRQMLNGGGHFYYSDDNAQGKARRRELAKLLYAKGLR</sequence>
<dbReference type="EMBL" id="PEGB01000001">
    <property type="protein sequence ID" value="RLU12370.1"/>
    <property type="molecule type" value="Genomic_DNA"/>
</dbReference>
<evidence type="ECO:0000313" key="2">
    <source>
        <dbReference type="EMBL" id="RLU12370.1"/>
    </source>
</evidence>
<gene>
    <name evidence="1" type="ORF">CS076_11680</name>
    <name evidence="2" type="ORF">CS078_01315</name>
</gene>
<name>A0A3L8CS12_9PSED</name>
<dbReference type="Gene3D" id="3.40.50.1820">
    <property type="entry name" value="alpha/beta hydrolase"/>
    <property type="match status" value="1"/>
</dbReference>
<evidence type="ECO:0008006" key="5">
    <source>
        <dbReference type="Google" id="ProtNLM"/>
    </source>
</evidence>
<evidence type="ECO:0000313" key="4">
    <source>
        <dbReference type="Proteomes" id="UP000282672"/>
    </source>
</evidence>
<dbReference type="AlphaFoldDB" id="A0A3L8CS12"/>
<dbReference type="SUPFAM" id="SSF53474">
    <property type="entry name" value="alpha/beta-Hydrolases"/>
    <property type="match status" value="1"/>
</dbReference>
<proteinExistence type="predicted"/>
<organism evidence="1 4">
    <name type="scientific">Pseudomonas prosekii</name>
    <dbReference type="NCBI Taxonomy" id="1148509"/>
    <lineage>
        <taxon>Bacteria</taxon>
        <taxon>Pseudomonadati</taxon>
        <taxon>Pseudomonadota</taxon>
        <taxon>Gammaproteobacteria</taxon>
        <taxon>Pseudomonadales</taxon>
        <taxon>Pseudomonadaceae</taxon>
        <taxon>Pseudomonas</taxon>
    </lineage>
</organism>
<dbReference type="RefSeq" id="WP_121732354.1">
    <property type="nucleotide sequence ID" value="NZ_PEGA01000010.1"/>
</dbReference>
<evidence type="ECO:0000313" key="3">
    <source>
        <dbReference type="Proteomes" id="UP000282140"/>
    </source>
</evidence>
<protein>
    <recommendedName>
        <fullName evidence="5">Alpha/beta hydrolase</fullName>
    </recommendedName>
</protein>
<reference evidence="3 4" key="1">
    <citation type="journal article" date="2018" name="Front. Microbiol.">
        <title>Discovery of Phloeophagus Beetles as a Source of Pseudomonas Strains That Produce Potentially New Bioactive Substances and Description of Pseudomonas bohemica sp. nov.</title>
        <authorList>
            <person name="Saati-Santamaria Z."/>
            <person name="Lopez-Mondejar R."/>
            <person name="Jimenez-Gomez A."/>
            <person name="Diez-Mendez A."/>
            <person name="Vetrovsky T."/>
            <person name="Igual J.M."/>
            <person name="Velazquez E."/>
            <person name="Kolarik M."/>
            <person name="Rivas R."/>
            <person name="Garcia-Fraile P."/>
        </authorList>
    </citation>
    <scope>NUCLEOTIDE SEQUENCE [LARGE SCALE GENOMIC DNA]</scope>
    <source>
        <strain evidence="1 4">A2-NA12</strain>
        <strain evidence="2 3">A2-NA13</strain>
    </source>
</reference>